<evidence type="ECO:0000313" key="3">
    <source>
        <dbReference type="Proteomes" id="UP000282311"/>
    </source>
</evidence>
<organism evidence="2 3">
    <name type="scientific">Paenibacillus ginsengarvi</name>
    <dbReference type="NCBI Taxonomy" id="400777"/>
    <lineage>
        <taxon>Bacteria</taxon>
        <taxon>Bacillati</taxon>
        <taxon>Bacillota</taxon>
        <taxon>Bacilli</taxon>
        <taxon>Bacillales</taxon>
        <taxon>Paenibacillaceae</taxon>
        <taxon>Paenibacillus</taxon>
    </lineage>
</organism>
<dbReference type="InterPro" id="IPR050312">
    <property type="entry name" value="IolE/XylAMocC-like"/>
</dbReference>
<dbReference type="SUPFAM" id="SSF51658">
    <property type="entry name" value="Xylose isomerase-like"/>
    <property type="match status" value="1"/>
</dbReference>
<gene>
    <name evidence="2" type="ORF">D7M11_25245</name>
</gene>
<sequence length="290" mass="32431">MKLGIGLHCLRQAIDSKQMTPLEGIEWIAEAGGEHVEIVPVGFDLLEQPELADSIRHQAQQVGIEVSNYCVRANFITADEAEYDRVIDHVKRHVDVAFRLGAKRMRHDVASRPLAETSILDYNRDLPKLAEACRTIADYAAQYGITTSVENHSYYVQASERLQSLVHAVGRDNYRVTLDTGNFLCVDEDPLSGARKTIGLASMVHLKDFYIRTPDRSPGENLSGWLHTAGGNRLRGAILGQGDLNVREMIRLIKCSGYDGPISIEFEGVEECRSATKQGFDYARRVWDEV</sequence>
<protein>
    <submittedName>
        <fullName evidence="2">Sugar phosphate isomerase/epimerase</fullName>
    </submittedName>
</protein>
<dbReference type="PANTHER" id="PTHR12110">
    <property type="entry name" value="HYDROXYPYRUVATE ISOMERASE"/>
    <property type="match status" value="1"/>
</dbReference>
<dbReference type="AlphaFoldDB" id="A0A3B0BU38"/>
<comment type="caution">
    <text evidence="2">The sequence shown here is derived from an EMBL/GenBank/DDBJ whole genome shotgun (WGS) entry which is preliminary data.</text>
</comment>
<dbReference type="EMBL" id="RBAH01000022">
    <property type="protein sequence ID" value="RKN75814.1"/>
    <property type="molecule type" value="Genomic_DNA"/>
</dbReference>
<evidence type="ECO:0000313" key="2">
    <source>
        <dbReference type="EMBL" id="RKN75814.1"/>
    </source>
</evidence>
<dbReference type="InterPro" id="IPR013022">
    <property type="entry name" value="Xyl_isomerase-like_TIM-brl"/>
</dbReference>
<evidence type="ECO:0000259" key="1">
    <source>
        <dbReference type="Pfam" id="PF01261"/>
    </source>
</evidence>
<dbReference type="Proteomes" id="UP000282311">
    <property type="component" value="Unassembled WGS sequence"/>
</dbReference>
<reference evidence="2 3" key="1">
    <citation type="journal article" date="2007" name="Int. J. Syst. Evol. Microbiol.">
        <title>Paenibacillus ginsengarvi sp. nov., isolated from soil from ginseng cultivation.</title>
        <authorList>
            <person name="Yoon M.H."/>
            <person name="Ten L.N."/>
            <person name="Im W.T."/>
        </authorList>
    </citation>
    <scope>NUCLEOTIDE SEQUENCE [LARGE SCALE GENOMIC DNA]</scope>
    <source>
        <strain evidence="2 3">KCTC 13059</strain>
    </source>
</reference>
<dbReference type="GO" id="GO:0016853">
    <property type="term" value="F:isomerase activity"/>
    <property type="evidence" value="ECO:0007669"/>
    <property type="project" value="UniProtKB-KW"/>
</dbReference>
<dbReference type="Pfam" id="PF01261">
    <property type="entry name" value="AP_endonuc_2"/>
    <property type="match status" value="1"/>
</dbReference>
<dbReference type="InterPro" id="IPR036237">
    <property type="entry name" value="Xyl_isomerase-like_sf"/>
</dbReference>
<dbReference type="Gene3D" id="3.20.20.150">
    <property type="entry name" value="Divalent-metal-dependent TIM barrel enzymes"/>
    <property type="match status" value="1"/>
</dbReference>
<dbReference type="PANTHER" id="PTHR12110:SF53">
    <property type="entry name" value="BLR5974 PROTEIN"/>
    <property type="match status" value="1"/>
</dbReference>
<keyword evidence="2" id="KW-0413">Isomerase</keyword>
<dbReference type="OrthoDB" id="256906at2"/>
<feature type="domain" description="Xylose isomerase-like TIM barrel" evidence="1">
    <location>
        <begin position="25"/>
        <end position="282"/>
    </location>
</feature>
<proteinExistence type="predicted"/>
<name>A0A3B0BU38_9BACL</name>
<accession>A0A3B0BU38</accession>
<keyword evidence="3" id="KW-1185">Reference proteome</keyword>
<dbReference type="RefSeq" id="WP_120750044.1">
    <property type="nucleotide sequence ID" value="NZ_RBAH01000022.1"/>
</dbReference>